<dbReference type="InterPro" id="IPR029432">
    <property type="entry name" value="Gp28/Gp37-like_dom"/>
</dbReference>
<accession>A0A9W6ST01</accession>
<evidence type="ECO:0000259" key="2">
    <source>
        <dbReference type="Pfam" id="PF14594"/>
    </source>
</evidence>
<sequence length="597" mass="63009">MGGGLIRLSDITVEVRDRALHRLGQITSEHLHIAFTDVHNGVGEWSIRLPADHHLADDLRQPGSGIVVTGPDGHELYSGPTSASEYAATPDEPSGVIVYSGVTDSILLGDALAWPQPANPDPETQAVARDVRTGPAETVMHAFVRANIGPAAPSARRSTLAAHLTMGTDGGRGPQVTKGARFAVLGNVLGELAGPARLGFRIIQRGNALVFETFGIRDRTKLVRLDVDHNSLAGHRVTIATPELTRAIVGGDGQATGREFIAVTTPEATAAEAAWGRRIESFIDKRATKETEELRQAGLEALDDGGRTALAVQAVPMEDTNGTRPMRFGSDWRQGDDVAVVVEHQEVTATVTGYTIKADSDGFRAGVLLGDPTGYDMRAALGKRIKAIGTRVAALEQSAEPTDLAPLDTRLTETAAQLDARLAAVESSPGVTTFSQDARGPADPAGAFPLGVSILPTGSTAGWPAPSGQAVTTRTATTAEQRYSTPATGRTWLRHWNGTAWGPWDELIRASAMPRIAVGEGLVVLSTAVSTYYRGSLTITFPAGRFTVPPFLVASAMSSVPGVVLEVTVDQVTTTGAVIQMARTNQTDTGVRWIAIQ</sequence>
<dbReference type="EMBL" id="BSTX01000005">
    <property type="protein sequence ID" value="GLZ81414.1"/>
    <property type="molecule type" value="Genomic_DNA"/>
</dbReference>
<dbReference type="Proteomes" id="UP001165079">
    <property type="component" value="Unassembled WGS sequence"/>
</dbReference>
<evidence type="ECO:0000256" key="1">
    <source>
        <dbReference type="SAM" id="MobiDB-lite"/>
    </source>
</evidence>
<dbReference type="RefSeq" id="WP_285666866.1">
    <property type="nucleotide sequence ID" value="NZ_BSTX01000005.1"/>
</dbReference>
<keyword evidence="4" id="KW-1185">Reference proteome</keyword>
<protein>
    <recommendedName>
        <fullName evidence="2">Gp28/Gp37-like domain-containing protein</fullName>
    </recommendedName>
</protein>
<feature type="region of interest" description="Disordered" evidence="1">
    <location>
        <begin position="463"/>
        <end position="484"/>
    </location>
</feature>
<reference evidence="3" key="1">
    <citation type="submission" date="2023-03" db="EMBL/GenBank/DDBJ databases">
        <title>Actinorhabdospora filicis NBRC 111898.</title>
        <authorList>
            <person name="Ichikawa N."/>
            <person name="Sato H."/>
            <person name="Tonouchi N."/>
        </authorList>
    </citation>
    <scope>NUCLEOTIDE SEQUENCE</scope>
    <source>
        <strain evidence="3">NBRC 111898</strain>
    </source>
</reference>
<gene>
    <name evidence="3" type="ORF">Afil01_62210</name>
</gene>
<comment type="caution">
    <text evidence="3">The sequence shown here is derived from an EMBL/GenBank/DDBJ whole genome shotgun (WGS) entry which is preliminary data.</text>
</comment>
<name>A0A9W6ST01_9ACTN</name>
<dbReference type="Pfam" id="PF14594">
    <property type="entry name" value="Sipho_Gp37"/>
    <property type="match status" value="1"/>
</dbReference>
<organism evidence="3 4">
    <name type="scientific">Actinorhabdospora filicis</name>
    <dbReference type="NCBI Taxonomy" id="1785913"/>
    <lineage>
        <taxon>Bacteria</taxon>
        <taxon>Bacillati</taxon>
        <taxon>Actinomycetota</taxon>
        <taxon>Actinomycetes</taxon>
        <taxon>Micromonosporales</taxon>
        <taxon>Micromonosporaceae</taxon>
        <taxon>Actinorhabdospora</taxon>
    </lineage>
</organism>
<dbReference type="AlphaFoldDB" id="A0A9W6ST01"/>
<feature type="domain" description="Gp28/Gp37-like" evidence="2">
    <location>
        <begin position="12"/>
        <end position="370"/>
    </location>
</feature>
<evidence type="ECO:0000313" key="3">
    <source>
        <dbReference type="EMBL" id="GLZ81414.1"/>
    </source>
</evidence>
<dbReference type="CDD" id="cd19958">
    <property type="entry name" value="pyocin_knob"/>
    <property type="match status" value="1"/>
</dbReference>
<proteinExistence type="predicted"/>
<evidence type="ECO:0000313" key="4">
    <source>
        <dbReference type="Proteomes" id="UP001165079"/>
    </source>
</evidence>
<feature type="compositionally biased region" description="Polar residues" evidence="1">
    <location>
        <begin position="469"/>
        <end position="484"/>
    </location>
</feature>